<protein>
    <recommendedName>
        <fullName evidence="3">Integrase catalytic domain-containing protein</fullName>
    </recommendedName>
</protein>
<feature type="compositionally biased region" description="Basic and acidic residues" evidence="2">
    <location>
        <begin position="1086"/>
        <end position="1100"/>
    </location>
</feature>
<proteinExistence type="predicted"/>
<feature type="region of interest" description="Disordered" evidence="2">
    <location>
        <begin position="185"/>
        <end position="240"/>
    </location>
</feature>
<sequence length="1715" mass="192451">MSNSGSQEPEGNPDTSMASATNTTTTTQGIPIPQKFLPHVNPALWDNVANIDIAGSVEISQKDLSTFILWHLAIYQQEDLLGRDLWSAAQRDFEGWSEGHLKEVQPIVVRLLRDFLLYRGVYIPLDGALISRNIAQTLQQDNYHFWSDQEVNAAAARSAIFRQRTDNQDFLVNLQELPETTIQRIQQQREISQQPRDSSARATPSSNFTPLSEQPTTTATVGYPPPATQPAAQSITTLTDPLQPRQLTDLMKLYTDEMKYSGEKYDIFDTKLRRFRDNCYKVGIPQARAAAAFSIMLKGKAATHYFRELCDKATGDIPRDLPTIVRLMKQHFETEESRQAYLSEWRDIALIKVIQQHPEKTKLEAFETMLEKLATLQEALSSSSQGEFSLREQVINACRDVRECELSLFNPAATYEGICNQLRTAISTATRLQATGAYQTYQAESGQFWTDRRYNGNGRNNRFPKQQGGYRSNSQRSQPTASTPHSAIVPLKKCYVCGQPGCWSTKHSKEDRQQAYNRFKSNRLVKDSSGGRYYHFLAQYEGCEELDGNIDDNEDNEDIQYYLQLYDQTQSGPPSKGNNDDDSQFFVSYFGTTVDGNTLTSILADQSARHGITKEDIKGQQPESQGIFTLEGRYSSTTFQGIMPDTGASNYSTAGHPQYLALNKIDPSITLDTATAGEANIRFGNGDPIASIGTADVPSPFGIIRFHVVPVNTPFLLCLRDMDEMGVKFDNIDNILQQGDKIVPIIRRWGHPWWLLSQEQNLAYNHLTDVELRRLHRRFGHPSVQRLYRVLSQAGNDVEIAAIEHLTKYCHHCQLHGRAPNRFKFTLRDDYHFNYEIVVDVMYLEGNKPVLHVVDTATTFQAARFLKDVSAKHTWEALRLCWIDVYQGPPDWITTDAGRNFHAQEFRQSARLMGISIKEVPVEAHNSIGKVERYHAALRRAYEIIRAESPSTPPEAALQSALKAINDTAGPEGIVPTLLVFGAYPRMTDESPPSPDITARAEAIRKATKAVQKLYAQRQIADGLATRNGPITTGTLDLPLQSLVRVWRENNGWQGPYRLIAVDGESCTLELPHGPTNFRSTAVKPYHRDGDTPEEPHQQSDHISGSEQQPPEEPFAGEPTGEKVSKETTALSPGPTRRTRGLSRKHPIAREVDNPVNQDDEPIEDTIVVAHVTSKEEADMQLAIDLRKKGTITTPGQPFELSTKQEIESLIDRGVFEFVPFDENQHQDIRIFKSRIVNEVKGKTTQPYEKSRLVIQGYADDGKDAILTQSPTIQRASQRLILALAPSLMTTGYILWLRDITQAYVQSTTGLSRPIIAHLPRQIQHLHPQGTIMRVIKPLYGIAEAGTHWWATYHGHHRERLRMETSTYDPCLLLSTTENPDFGLVGMQTDDTIGLSDLPFSAAEEEQLLKAGFTAKAKQQLAVDDPLVFNGGIVNITEKGALVLRQKGQGQKLQLVDPASPTARQQYVQQRARAAYIASICQPEACFDLSTAAQHQEPSVDDIKSLNRRIQWQMDSLDRGLTFLPIDLTTAKLFVFVDGSFANNQDLTSQLGFVVILGNEATTIDNTNNSDEFTLHGNVVHFSSTKSKRVTRSVLASEVYGMVAGVDMAYAIASTLEMVTNHLRLPTIPTIVCTDSYSLYECLVKLGTTKEKRLMIDIMALRQSYERRELYEIRWVNGEDNLADALTKGTPNKAFERFVSDGTATIRMEGWVTRG</sequence>
<evidence type="ECO:0000256" key="1">
    <source>
        <dbReference type="ARBA" id="ARBA00022884"/>
    </source>
</evidence>
<feature type="domain" description="Integrase catalytic" evidence="3">
    <location>
        <begin position="816"/>
        <end position="984"/>
    </location>
</feature>
<name>A0A161Y5P2_9PEZI</name>
<feature type="compositionally biased region" description="Low complexity" evidence="2">
    <location>
        <begin position="15"/>
        <end position="27"/>
    </location>
</feature>
<evidence type="ECO:0000313" key="5">
    <source>
        <dbReference type="Proteomes" id="UP000076552"/>
    </source>
</evidence>
<feature type="region of interest" description="Disordered" evidence="2">
    <location>
        <begin position="453"/>
        <end position="485"/>
    </location>
</feature>
<dbReference type="SUPFAM" id="SSF53098">
    <property type="entry name" value="Ribonuclease H-like"/>
    <property type="match status" value="1"/>
</dbReference>
<dbReference type="EMBL" id="LFIV01000154">
    <property type="protein sequence ID" value="KZL67117.1"/>
    <property type="molecule type" value="Genomic_DNA"/>
</dbReference>
<evidence type="ECO:0000256" key="2">
    <source>
        <dbReference type="SAM" id="MobiDB-lite"/>
    </source>
</evidence>
<feature type="compositionally biased region" description="Basic residues" evidence="2">
    <location>
        <begin position="1137"/>
        <end position="1147"/>
    </location>
</feature>
<dbReference type="Proteomes" id="UP000076552">
    <property type="component" value="Unassembled WGS sequence"/>
</dbReference>
<feature type="compositionally biased region" description="Low complexity" evidence="2">
    <location>
        <begin position="185"/>
        <end position="196"/>
    </location>
</feature>
<organism evidence="4 5">
    <name type="scientific">Colletotrichum tofieldiae</name>
    <dbReference type="NCBI Taxonomy" id="708197"/>
    <lineage>
        <taxon>Eukaryota</taxon>
        <taxon>Fungi</taxon>
        <taxon>Dikarya</taxon>
        <taxon>Ascomycota</taxon>
        <taxon>Pezizomycotina</taxon>
        <taxon>Sordariomycetes</taxon>
        <taxon>Hypocreomycetidae</taxon>
        <taxon>Glomerellales</taxon>
        <taxon>Glomerellaceae</taxon>
        <taxon>Colletotrichum</taxon>
        <taxon>Colletotrichum spaethianum species complex</taxon>
    </lineage>
</organism>
<comment type="caution">
    <text evidence="4">The sequence shown here is derived from an EMBL/GenBank/DDBJ whole genome shotgun (WGS) entry which is preliminary data.</text>
</comment>
<gene>
    <name evidence="4" type="ORF">CT0861_04222</name>
</gene>
<evidence type="ECO:0000313" key="4">
    <source>
        <dbReference type="EMBL" id="KZL67117.1"/>
    </source>
</evidence>
<feature type="compositionally biased region" description="Polar residues" evidence="2">
    <location>
        <begin position="200"/>
        <end position="220"/>
    </location>
</feature>
<dbReference type="InterPro" id="IPR001584">
    <property type="entry name" value="Integrase_cat-core"/>
</dbReference>
<feature type="region of interest" description="Disordered" evidence="2">
    <location>
        <begin position="1073"/>
        <end position="1162"/>
    </location>
</feature>
<dbReference type="PROSITE" id="PS50994">
    <property type="entry name" value="INTEGRASE"/>
    <property type="match status" value="1"/>
</dbReference>
<keyword evidence="1" id="KW-0694">RNA-binding</keyword>
<feature type="region of interest" description="Disordered" evidence="2">
    <location>
        <begin position="1"/>
        <end position="32"/>
    </location>
</feature>
<dbReference type="STRING" id="708197.A0A161Y5P2"/>
<accession>A0A161Y5P2</accession>
<dbReference type="GO" id="GO:0015074">
    <property type="term" value="P:DNA integration"/>
    <property type="evidence" value="ECO:0007669"/>
    <property type="project" value="InterPro"/>
</dbReference>
<evidence type="ECO:0000259" key="3">
    <source>
        <dbReference type="PROSITE" id="PS50994"/>
    </source>
</evidence>
<dbReference type="GO" id="GO:0005634">
    <property type="term" value="C:nucleus"/>
    <property type="evidence" value="ECO:0007669"/>
    <property type="project" value="UniProtKB-ARBA"/>
</dbReference>
<feature type="compositionally biased region" description="Polar residues" evidence="2">
    <location>
        <begin position="469"/>
        <end position="485"/>
    </location>
</feature>
<dbReference type="GO" id="GO:0003723">
    <property type="term" value="F:RNA binding"/>
    <property type="evidence" value="ECO:0007669"/>
    <property type="project" value="UniProtKB-KW"/>
</dbReference>
<dbReference type="InterPro" id="IPR012337">
    <property type="entry name" value="RNaseH-like_sf"/>
</dbReference>
<dbReference type="InterPro" id="IPR036397">
    <property type="entry name" value="RNaseH_sf"/>
</dbReference>
<dbReference type="Gene3D" id="3.30.420.10">
    <property type="entry name" value="Ribonuclease H-like superfamily/Ribonuclease H"/>
    <property type="match status" value="1"/>
</dbReference>
<feature type="compositionally biased region" description="Polar residues" evidence="2">
    <location>
        <begin position="230"/>
        <end position="240"/>
    </location>
</feature>
<reference evidence="4 5" key="1">
    <citation type="submission" date="2015-06" db="EMBL/GenBank/DDBJ databases">
        <title>Survival trade-offs in plant roots during colonization by closely related pathogenic and mutualistic fungi.</title>
        <authorList>
            <person name="Hacquard S."/>
            <person name="Kracher B."/>
            <person name="Hiruma K."/>
            <person name="Weinman A."/>
            <person name="Muench P."/>
            <person name="Garrido Oter R."/>
            <person name="Ver Loren van Themaat E."/>
            <person name="Dallerey J.-F."/>
            <person name="Damm U."/>
            <person name="Henrissat B."/>
            <person name="Lespinet O."/>
            <person name="Thon M."/>
            <person name="Kemen E."/>
            <person name="McHardy A.C."/>
            <person name="Schulze-Lefert P."/>
            <person name="O'Connell R.J."/>
        </authorList>
    </citation>
    <scope>NUCLEOTIDE SEQUENCE [LARGE SCALE GENOMIC DNA]</scope>
    <source>
        <strain evidence="4 5">0861</strain>
    </source>
</reference>
<keyword evidence="5" id="KW-1185">Reference proteome</keyword>